<dbReference type="SMART" id="SM00220">
    <property type="entry name" value="S_TKc"/>
    <property type="match status" value="3"/>
</dbReference>
<feature type="compositionally biased region" description="Polar residues" evidence="1">
    <location>
        <begin position="593"/>
        <end position="602"/>
    </location>
</feature>
<dbReference type="Pfam" id="PF00069">
    <property type="entry name" value="Pkinase"/>
    <property type="match status" value="2"/>
</dbReference>
<evidence type="ECO:0000313" key="3">
    <source>
        <dbReference type="EMBL" id="KAF5356826.1"/>
    </source>
</evidence>
<gene>
    <name evidence="3" type="ORF">D9756_006823</name>
</gene>
<protein>
    <recommendedName>
        <fullName evidence="2">Protein kinase domain-containing protein</fullName>
    </recommendedName>
</protein>
<keyword evidence="4" id="KW-1185">Reference proteome</keyword>
<dbReference type="Pfam" id="PF07714">
    <property type="entry name" value="PK_Tyr_Ser-Thr"/>
    <property type="match status" value="1"/>
</dbReference>
<feature type="compositionally biased region" description="Polar residues" evidence="1">
    <location>
        <begin position="1080"/>
        <end position="1090"/>
    </location>
</feature>
<feature type="region of interest" description="Disordered" evidence="1">
    <location>
        <begin position="1068"/>
        <end position="1106"/>
    </location>
</feature>
<dbReference type="PROSITE" id="PS00108">
    <property type="entry name" value="PROTEIN_KINASE_ST"/>
    <property type="match status" value="3"/>
</dbReference>
<sequence length="1648" mass="184086">MTHATRFNLPPNLLHPPFSSAITLRHRHHRWFPATSLTRSLVSALRVLPTTLFHFSFFLPFSSLNDDFMLDINSYMIAYAPSPFELDPFFTSMIDVSRDAITGIIVVFYICLSPLFLKLFWNKAKAVATTRQIRQPPGSNDLPIDIQNPNGLRDQQVHRQITPQSSPNIIFPVPGSLIGMYIDRESIELVEVLGMAHNGVVYRGVEVQPGAAPKTYAVKCLVKPPGTDLPLREKIDREIKLYQLVTGHPGIVALHKVVECHYYIFLIMDYAPNHVLLMQMIRSGHYLWGRALIKGAFLQLLDAVEYCHFLGISHRDLKPENIYCYDDGDRVAITEFALATTEETNEEFGVGSMLYMSPECQHPVFAPQGNYSPMHSDIWSLGIILINLITGRSPWKSATMNDAAFQTYLGNPSSFFPSILPISSEVNTILLGMLDVNYKHRLPLREIRRMVSEVKTFYAGGVIFEGGMACWPWQSGMDIDADFLKFFESEPGLGSSRTLDGVRTLPSKTSVQLHASLASDSVSDSFHSAVGSKNSVVPGPKPLAIGMDTRHLAFNDHDHPSTPQPFTSTKSPITIFVTKTTTATGGKETLATSPPSTRQSSPDVLPYFIHSRPSSSTSSDFPQSNLSYSTHTTAPSPSVPRIQEILTDILRSSTKRSTFLNLRSHEAQLVIDFLDATLIGSEIITPWLRKHMTIALYQLCKTTTLYPKCYILDNISIGTSEGGGAFSDVFKAQQDGEKQVLCVKIVRLHENSDADALFKAYAKEAIIWSQLRHPAILPFYGVYYLGHEHKKVCLVSPWMQNGNLVAYLSKNPGAAPGPLIYDIALGLRYMHSTGLVHGDLKGMNIVINDKGRACITDFGLSFFRADNTISRTAVSTVRGCSYRWAAPELADEELATLASDIWSFGCVCYEALTGQLPFSECKTDFHIMKKLMSGALPASKPIEGLTQTANDLFDVTINCWKTKPADRPTSEMVLEALNSIPGVSRALDEEAQQVMELEQQQFREKTRQGTSTFDLAEVKEILTRVRDLHPTHDGTPPWYQLPIPSHSPHQESPLISPIFASRMNKTLNPTSRRLEERVNRSLNLKSTSKSRPAHKSGSHQRFPFNSGIDTFRNGPLSIAMFSGISFTDSPSGFPIFSDLSHESSPPVTQPSHSTNLDELSPRALQSITHDFEDHSVQSHFTDGDRTGEGKSLNLPEINASPDLASTLRTSHRGSGAVQEKVQALLNTSDRAIEIQNRVRGLISELHGEESIKKSAIYELRGVDAQCMVDLLNKLILSGTLDSNERRHTLRILCKIAKRAQVYPRSCELAGVHCSLMRPMNEGGFGCIYKGTFRDKAVCVKAVRIYARKDNRRTLKAHAGELALWAHIAHCNILPFYGVYLSDEAVERICIVSPWMDYGDLLRYLNAFPESPRIPLISDIISGLRYLHSMDIIHADLKASNVLISGDRRAMLADFGISHISMTLATTTTRSFAGTANWTAPELLLEEEENEPTATKKSDIWSFACTCYEVLTGEMPFYHVKKVVHLIRALMRGVRPIRTTLAHERDPLEEQIWALMERCWDHDPDKRPDAEEIEWVIHELDYVDDRPPVDPSSALSYSSLWEAMHLSRVDVAIDYNRILAILHQIEVTSTNEGKNRVEAEATVEIAEDY</sequence>
<evidence type="ECO:0000259" key="2">
    <source>
        <dbReference type="PROSITE" id="PS50011"/>
    </source>
</evidence>
<dbReference type="Gene3D" id="1.10.510.10">
    <property type="entry name" value="Transferase(Phosphotransferase) domain 1"/>
    <property type="match status" value="3"/>
</dbReference>
<dbReference type="PANTHER" id="PTHR44329">
    <property type="entry name" value="SERINE/THREONINE-PROTEIN KINASE TNNI3K-RELATED"/>
    <property type="match status" value="1"/>
</dbReference>
<feature type="compositionally biased region" description="Polar residues" evidence="1">
    <location>
        <begin position="625"/>
        <end position="636"/>
    </location>
</feature>
<evidence type="ECO:0000256" key="1">
    <source>
        <dbReference type="SAM" id="MobiDB-lite"/>
    </source>
</evidence>
<dbReference type="PROSITE" id="PS50011">
    <property type="entry name" value="PROTEIN_KINASE_DOM"/>
    <property type="match status" value="3"/>
</dbReference>
<feature type="region of interest" description="Disordered" evidence="1">
    <location>
        <begin position="585"/>
        <end position="637"/>
    </location>
</feature>
<feature type="domain" description="Protein kinase" evidence="2">
    <location>
        <begin position="1313"/>
        <end position="1580"/>
    </location>
</feature>
<accession>A0A8H5LGN6</accession>
<dbReference type="Proteomes" id="UP000559027">
    <property type="component" value="Unassembled WGS sequence"/>
</dbReference>
<name>A0A8H5LGN6_9AGAR</name>
<dbReference type="PANTHER" id="PTHR44329:SF214">
    <property type="entry name" value="PROTEIN KINASE DOMAIN-CONTAINING PROTEIN"/>
    <property type="match status" value="1"/>
</dbReference>
<feature type="domain" description="Protein kinase" evidence="2">
    <location>
        <begin position="187"/>
        <end position="458"/>
    </location>
</feature>
<proteinExistence type="predicted"/>
<comment type="caution">
    <text evidence="3">The sequence shown here is derived from an EMBL/GenBank/DDBJ whole genome shotgun (WGS) entry which is preliminary data.</text>
</comment>
<dbReference type="InterPro" id="IPR001245">
    <property type="entry name" value="Ser-Thr/Tyr_kinase_cat_dom"/>
</dbReference>
<dbReference type="InterPro" id="IPR000719">
    <property type="entry name" value="Prot_kinase_dom"/>
</dbReference>
<feature type="domain" description="Protein kinase" evidence="2">
    <location>
        <begin position="715"/>
        <end position="983"/>
    </location>
</feature>
<dbReference type="EMBL" id="JAACJO010000006">
    <property type="protein sequence ID" value="KAF5356826.1"/>
    <property type="molecule type" value="Genomic_DNA"/>
</dbReference>
<dbReference type="InterPro" id="IPR011009">
    <property type="entry name" value="Kinase-like_dom_sf"/>
</dbReference>
<dbReference type="GO" id="GO:0005524">
    <property type="term" value="F:ATP binding"/>
    <property type="evidence" value="ECO:0007669"/>
    <property type="project" value="InterPro"/>
</dbReference>
<dbReference type="GO" id="GO:0004674">
    <property type="term" value="F:protein serine/threonine kinase activity"/>
    <property type="evidence" value="ECO:0007669"/>
    <property type="project" value="TreeGrafter"/>
</dbReference>
<evidence type="ECO:0000313" key="4">
    <source>
        <dbReference type="Proteomes" id="UP000559027"/>
    </source>
</evidence>
<dbReference type="InterPro" id="IPR051681">
    <property type="entry name" value="Ser/Thr_Kinases-Pseudokinases"/>
</dbReference>
<dbReference type="InterPro" id="IPR008271">
    <property type="entry name" value="Ser/Thr_kinase_AS"/>
</dbReference>
<organism evidence="3 4">
    <name type="scientific">Leucocoprinus leucothites</name>
    <dbReference type="NCBI Taxonomy" id="201217"/>
    <lineage>
        <taxon>Eukaryota</taxon>
        <taxon>Fungi</taxon>
        <taxon>Dikarya</taxon>
        <taxon>Basidiomycota</taxon>
        <taxon>Agaricomycotina</taxon>
        <taxon>Agaricomycetes</taxon>
        <taxon>Agaricomycetidae</taxon>
        <taxon>Agaricales</taxon>
        <taxon>Agaricineae</taxon>
        <taxon>Agaricaceae</taxon>
        <taxon>Leucocoprinus</taxon>
    </lineage>
</organism>
<dbReference type="OrthoDB" id="346907at2759"/>
<reference evidence="3 4" key="1">
    <citation type="journal article" date="2020" name="ISME J.">
        <title>Uncovering the hidden diversity of litter-decomposition mechanisms in mushroom-forming fungi.</title>
        <authorList>
            <person name="Floudas D."/>
            <person name="Bentzer J."/>
            <person name="Ahren D."/>
            <person name="Johansson T."/>
            <person name="Persson P."/>
            <person name="Tunlid A."/>
        </authorList>
    </citation>
    <scope>NUCLEOTIDE SEQUENCE [LARGE SCALE GENOMIC DNA]</scope>
    <source>
        <strain evidence="3 4">CBS 146.42</strain>
    </source>
</reference>
<feature type="compositionally biased region" description="Low complexity" evidence="1">
    <location>
        <begin position="611"/>
        <end position="624"/>
    </location>
</feature>
<dbReference type="SUPFAM" id="SSF56112">
    <property type="entry name" value="Protein kinase-like (PK-like)"/>
    <property type="match status" value="3"/>
</dbReference>